<comment type="cofactor">
    <cofactor evidence="2">
        <name>Zn(2+)</name>
        <dbReference type="ChEBI" id="CHEBI:29105"/>
    </cofactor>
</comment>
<dbReference type="SUPFAM" id="SSF55486">
    <property type="entry name" value="Metalloproteases ('zincins'), catalytic domain"/>
    <property type="match status" value="1"/>
</dbReference>
<evidence type="ECO:0000256" key="5">
    <source>
        <dbReference type="ARBA" id="ARBA00015611"/>
    </source>
</evidence>
<evidence type="ECO:0000259" key="16">
    <source>
        <dbReference type="Pfam" id="PF17900"/>
    </source>
</evidence>
<protein>
    <recommendedName>
        <fullName evidence="5">Aminopeptidase N</fullName>
        <ecNumber evidence="4">3.4.11.2</ecNumber>
    </recommendedName>
    <alternativeName>
        <fullName evidence="12">Alanine aminopeptidase</fullName>
    </alternativeName>
    <alternativeName>
        <fullName evidence="13">Lysyl aminopeptidase</fullName>
    </alternativeName>
</protein>
<evidence type="ECO:0000256" key="8">
    <source>
        <dbReference type="ARBA" id="ARBA00022723"/>
    </source>
</evidence>
<accession>A0ABP4U7J9</accession>
<dbReference type="RefSeq" id="WP_344313447.1">
    <property type="nucleotide sequence ID" value="NZ_BAAANY010000023.1"/>
</dbReference>
<dbReference type="InterPro" id="IPR014782">
    <property type="entry name" value="Peptidase_M1_dom"/>
</dbReference>
<dbReference type="Pfam" id="PF17900">
    <property type="entry name" value="Peptidase_M1_N"/>
    <property type="match status" value="1"/>
</dbReference>
<dbReference type="InterPro" id="IPR050344">
    <property type="entry name" value="Peptidase_M1_aminopeptidases"/>
</dbReference>
<evidence type="ECO:0000256" key="3">
    <source>
        <dbReference type="ARBA" id="ARBA00010136"/>
    </source>
</evidence>
<keyword evidence="9" id="KW-0378">Hydrolase</keyword>
<dbReference type="CDD" id="cd09602">
    <property type="entry name" value="M1_APN"/>
    <property type="match status" value="1"/>
</dbReference>
<dbReference type="InterPro" id="IPR012778">
    <property type="entry name" value="Pept_M1_aminopeptidase"/>
</dbReference>
<evidence type="ECO:0000259" key="14">
    <source>
        <dbReference type="Pfam" id="PF01433"/>
    </source>
</evidence>
<dbReference type="InterPro" id="IPR024571">
    <property type="entry name" value="ERAP1-like_C_dom"/>
</dbReference>
<dbReference type="PANTHER" id="PTHR11533">
    <property type="entry name" value="PROTEASE M1 ZINC METALLOPROTEASE"/>
    <property type="match status" value="1"/>
</dbReference>
<evidence type="ECO:0000256" key="6">
    <source>
        <dbReference type="ARBA" id="ARBA00022438"/>
    </source>
</evidence>
<evidence type="ECO:0000256" key="13">
    <source>
        <dbReference type="ARBA" id="ARBA00031533"/>
    </source>
</evidence>
<dbReference type="EMBL" id="BAAANY010000023">
    <property type="protein sequence ID" value="GAA1700448.1"/>
    <property type="molecule type" value="Genomic_DNA"/>
</dbReference>
<reference evidence="18" key="1">
    <citation type="journal article" date="2019" name="Int. J. Syst. Evol. Microbiol.">
        <title>The Global Catalogue of Microorganisms (GCM) 10K type strain sequencing project: providing services to taxonomists for standard genome sequencing and annotation.</title>
        <authorList>
            <consortium name="The Broad Institute Genomics Platform"/>
            <consortium name="The Broad Institute Genome Sequencing Center for Infectious Disease"/>
            <person name="Wu L."/>
            <person name="Ma J."/>
        </authorList>
    </citation>
    <scope>NUCLEOTIDE SEQUENCE [LARGE SCALE GENOMIC DNA]</scope>
    <source>
        <strain evidence="18">JCM 14718</strain>
    </source>
</reference>
<feature type="domain" description="Peptidase M1 membrane alanine aminopeptidase" evidence="14">
    <location>
        <begin position="234"/>
        <end position="448"/>
    </location>
</feature>
<evidence type="ECO:0000256" key="2">
    <source>
        <dbReference type="ARBA" id="ARBA00001947"/>
    </source>
</evidence>
<evidence type="ECO:0000256" key="7">
    <source>
        <dbReference type="ARBA" id="ARBA00022670"/>
    </source>
</evidence>
<dbReference type="InterPro" id="IPR001930">
    <property type="entry name" value="Peptidase_M1"/>
</dbReference>
<dbReference type="InterPro" id="IPR027268">
    <property type="entry name" value="Peptidase_M4/M1_CTD_sf"/>
</dbReference>
<keyword evidence="6 17" id="KW-0031">Aminopeptidase</keyword>
<dbReference type="InterPro" id="IPR045357">
    <property type="entry name" value="Aminopeptidase_N-like_N"/>
</dbReference>
<comment type="caution">
    <text evidence="17">The sequence shown here is derived from an EMBL/GenBank/DDBJ whole genome shotgun (WGS) entry which is preliminary data.</text>
</comment>
<dbReference type="NCBIfam" id="TIGR02412">
    <property type="entry name" value="pepN_strep_liv"/>
    <property type="match status" value="1"/>
</dbReference>
<keyword evidence="10" id="KW-0862">Zinc</keyword>
<dbReference type="Proteomes" id="UP001500618">
    <property type="component" value="Unassembled WGS sequence"/>
</dbReference>
<gene>
    <name evidence="17" type="primary">pepN_2</name>
    <name evidence="17" type="ORF">GCM10009765_57320</name>
</gene>
<feature type="domain" description="ERAP1-like C-terminal" evidence="15">
    <location>
        <begin position="531"/>
        <end position="842"/>
    </location>
</feature>
<evidence type="ECO:0000256" key="1">
    <source>
        <dbReference type="ARBA" id="ARBA00000098"/>
    </source>
</evidence>
<keyword evidence="7" id="KW-0645">Protease</keyword>
<dbReference type="PANTHER" id="PTHR11533:SF174">
    <property type="entry name" value="PUROMYCIN-SENSITIVE AMINOPEPTIDASE-RELATED"/>
    <property type="match status" value="1"/>
</dbReference>
<dbReference type="GO" id="GO:0004177">
    <property type="term" value="F:aminopeptidase activity"/>
    <property type="evidence" value="ECO:0007669"/>
    <property type="project" value="UniProtKB-KW"/>
</dbReference>
<sequence>MPGSNLTRAEARERAELLAVDSYEVWLDLTDGSGQPGERTYRTRTEARFTASTPGAETFCDLIADRIHSATLNGQPVDTSGYDPQTGIALTGLAAQNVLVVEADGLYTNTGEGLHRFLDPVDDEVYLYSQFETADAKRVYTCFDQPDLKAEFTFHVTAPAHWKVFSNAAPESSEPAENGAQTVHFSTTKRISPYITAIVAGPYAGATDHHDGIDLGIYCRASLVKYLDADNLFDLTRKGFDWYHEQFGFRYPFGKYDQIFCPEYNAGAMENAGCVTILEDYVFRSKPVEYTLERRCTTVLHEMAHMWFGDLVTMTWWDDLWLNESFAELASALCQAEIDSPFAEVAWTSFENIEKSWGYRQDQLPSTHPIASDIPDVQAVEVNFDGITYAKGAAVLRQLMAYVGREHFIQGMRTYFERHAFGNATLADLLGVLSEVSGRELESWSRAWLQTSQVNIIRPEIELEPDGSYRAVSLRQEAPKEHPTLRPHRLALGLYDFDGTTFELREQVELDVDGELTPVPQLVGKRQPDLLLVNDGGLTYTKIRLDDRSVRSVVEHIAALGDPLARSLCWQAAWDMVRDAEMPARDYATMVWGGMPTETVSSLILDGIRNIRTALGAYTDPAWGEQGWKTLAQTALATIRSVEPGSDAQLQWVRVAADTAWAAGAEVVAQVRGLLDGTVTVEGLKVDPDLRWYLLQGLAGAGAVGEPEITAELARDATATGQRKAATARAAIPTAAAKEKAWHIAVVEDGLPNAIMEAAITGFWHPGQLELLRPYADRYFASVADVWQRRSSEVAQNMVIGLFPRMLVEQSTLDAADALLAQSDHPPALRRLLAEQRDGVRRALAARERDRKSD</sequence>
<name>A0ABP4U7J9_9ACTN</name>
<dbReference type="PRINTS" id="PR00756">
    <property type="entry name" value="ALADIPTASE"/>
</dbReference>
<feature type="domain" description="Aminopeptidase N-like N-terminal" evidence="16">
    <location>
        <begin position="101"/>
        <end position="194"/>
    </location>
</feature>
<keyword evidence="11" id="KW-0482">Metalloprotease</keyword>
<dbReference type="Pfam" id="PF11838">
    <property type="entry name" value="ERAP1_C"/>
    <property type="match status" value="1"/>
</dbReference>
<comment type="similarity">
    <text evidence="3">Belongs to the peptidase M1 family.</text>
</comment>
<evidence type="ECO:0000256" key="4">
    <source>
        <dbReference type="ARBA" id="ARBA00012564"/>
    </source>
</evidence>
<evidence type="ECO:0000313" key="18">
    <source>
        <dbReference type="Proteomes" id="UP001500618"/>
    </source>
</evidence>
<evidence type="ECO:0000259" key="15">
    <source>
        <dbReference type="Pfam" id="PF11838"/>
    </source>
</evidence>
<dbReference type="SUPFAM" id="SSF63737">
    <property type="entry name" value="Leukotriene A4 hydrolase N-terminal domain"/>
    <property type="match status" value="1"/>
</dbReference>
<keyword evidence="18" id="KW-1185">Reference proteome</keyword>
<evidence type="ECO:0000313" key="17">
    <source>
        <dbReference type="EMBL" id="GAA1700448.1"/>
    </source>
</evidence>
<evidence type="ECO:0000256" key="11">
    <source>
        <dbReference type="ARBA" id="ARBA00023049"/>
    </source>
</evidence>
<dbReference type="Gene3D" id="2.60.40.1730">
    <property type="entry name" value="tricorn interacting facor f3 domain"/>
    <property type="match status" value="1"/>
</dbReference>
<dbReference type="Gene3D" id="1.10.390.10">
    <property type="entry name" value="Neutral Protease Domain 2"/>
    <property type="match status" value="1"/>
</dbReference>
<evidence type="ECO:0000256" key="9">
    <source>
        <dbReference type="ARBA" id="ARBA00022801"/>
    </source>
</evidence>
<keyword evidence="8" id="KW-0479">Metal-binding</keyword>
<evidence type="ECO:0000256" key="12">
    <source>
        <dbReference type="ARBA" id="ARBA00029811"/>
    </source>
</evidence>
<dbReference type="InterPro" id="IPR042097">
    <property type="entry name" value="Aminopeptidase_N-like_N_sf"/>
</dbReference>
<organism evidence="17 18">
    <name type="scientific">Fodinicola feengrottensis</name>
    <dbReference type="NCBI Taxonomy" id="435914"/>
    <lineage>
        <taxon>Bacteria</taxon>
        <taxon>Bacillati</taxon>
        <taxon>Actinomycetota</taxon>
        <taxon>Actinomycetes</taxon>
        <taxon>Mycobacteriales</taxon>
        <taxon>Fodinicola</taxon>
    </lineage>
</organism>
<dbReference type="EC" id="3.4.11.2" evidence="4"/>
<evidence type="ECO:0000256" key="10">
    <source>
        <dbReference type="ARBA" id="ARBA00022833"/>
    </source>
</evidence>
<dbReference type="Pfam" id="PF01433">
    <property type="entry name" value="Peptidase_M1"/>
    <property type="match status" value="1"/>
</dbReference>
<proteinExistence type="inferred from homology"/>
<comment type="catalytic activity">
    <reaction evidence="1">
        <text>Release of an N-terminal amino acid, Xaa-|-Yaa- from a peptide, amide or arylamide. Xaa is preferably Ala, but may be most amino acids including Pro (slow action). When a terminal hydrophobic residue is followed by a prolyl residue, the two may be released as an intact Xaa-Pro dipeptide.</text>
        <dbReference type="EC" id="3.4.11.2"/>
    </reaction>
</comment>